<comment type="caution">
    <text evidence="1">The sequence shown here is derived from an EMBL/GenBank/DDBJ whole genome shotgun (WGS) entry which is preliminary data.</text>
</comment>
<dbReference type="Gene3D" id="3.50.50.60">
    <property type="entry name" value="FAD/NAD(P)-binding domain"/>
    <property type="match status" value="2"/>
</dbReference>
<dbReference type="AlphaFoldDB" id="A0A919QDC8"/>
<protein>
    <submittedName>
        <fullName evidence="1">4-hydroxyacetophenone monooxygenase</fullName>
    </submittedName>
</protein>
<accession>A0A919QDC8</accession>
<keyword evidence="2" id="KW-1185">Reference proteome</keyword>
<organism evidence="1 2">
    <name type="scientific">Acrocarpospora phusangensis</name>
    <dbReference type="NCBI Taxonomy" id="1070424"/>
    <lineage>
        <taxon>Bacteria</taxon>
        <taxon>Bacillati</taxon>
        <taxon>Actinomycetota</taxon>
        <taxon>Actinomycetes</taxon>
        <taxon>Streptosporangiales</taxon>
        <taxon>Streptosporangiaceae</taxon>
        <taxon>Acrocarpospora</taxon>
    </lineage>
</organism>
<keyword evidence="1" id="KW-0503">Monooxygenase</keyword>
<dbReference type="Pfam" id="PF13738">
    <property type="entry name" value="Pyr_redox_3"/>
    <property type="match status" value="1"/>
</dbReference>
<dbReference type="SUPFAM" id="SSF51905">
    <property type="entry name" value="FAD/NAD(P)-binding domain"/>
    <property type="match status" value="1"/>
</dbReference>
<dbReference type="PANTHER" id="PTHR42877">
    <property type="entry name" value="L-ORNITHINE N(5)-MONOOXYGENASE-RELATED"/>
    <property type="match status" value="1"/>
</dbReference>
<dbReference type="InterPro" id="IPR051209">
    <property type="entry name" value="FAD-bind_Monooxygenase_sf"/>
</dbReference>
<sequence>MRVAIIGAGFGGLCMAIRLEQAGIRDYTIFEKSGGVGGTWHDNTYPGAGCDVPSHLYSFSFARYSDWSRRYPAQPEILAYLDHCADRYGLRPHLRLNTEVTALTYEDGAWRVDTAANPDGEIFDVVVAAVGQLNRPQIPEISGDFAGRSFHSARWEDHDLTGRRVAVIGNGSSAAQLIPKVAERAAHVDVYLRTPNWVVPKPDAEFGPLLKAAFRFVPPLQWAYRAWLFQYSERAVFPALAGGWSTRLLRQRALGHLHAQIRDPDLRAVLTPDYPVGCKRIVLDNHFYPALARPDVSVITTPIAGLTEAGVRTEDGRERPADTIVYATGFQATEFLMPMRVTGRDGDDLQQTWKEGAEAYLGIAVPRFPNLFLLYGPNTNVGHSSIVFMLECQTRYIMGCLGLIEEHGPMEVRPEAMDRWRRALAEAMDRTVWQAGCASWYKTASGRVTNNWPRPMSVYRRVTRRPNPEAYRFTPAG</sequence>
<proteinExistence type="predicted"/>
<name>A0A919QDC8_9ACTN</name>
<evidence type="ECO:0000313" key="1">
    <source>
        <dbReference type="EMBL" id="GIH26786.1"/>
    </source>
</evidence>
<dbReference type="InterPro" id="IPR036188">
    <property type="entry name" value="FAD/NAD-bd_sf"/>
</dbReference>
<reference evidence="1" key="1">
    <citation type="submission" date="2021-01" db="EMBL/GenBank/DDBJ databases">
        <title>Whole genome shotgun sequence of Acrocarpospora phusangensis NBRC 108782.</title>
        <authorList>
            <person name="Komaki H."/>
            <person name="Tamura T."/>
        </authorList>
    </citation>
    <scope>NUCLEOTIDE SEQUENCE</scope>
    <source>
        <strain evidence="1">NBRC 108782</strain>
    </source>
</reference>
<keyword evidence="1" id="KW-0560">Oxidoreductase</keyword>
<evidence type="ECO:0000313" key="2">
    <source>
        <dbReference type="Proteomes" id="UP000640052"/>
    </source>
</evidence>
<dbReference type="Proteomes" id="UP000640052">
    <property type="component" value="Unassembled WGS sequence"/>
</dbReference>
<dbReference type="EMBL" id="BOOA01000045">
    <property type="protein sequence ID" value="GIH26786.1"/>
    <property type="molecule type" value="Genomic_DNA"/>
</dbReference>
<dbReference type="PRINTS" id="PR00419">
    <property type="entry name" value="ADXRDTASE"/>
</dbReference>
<gene>
    <name evidence="1" type="primary">hapE</name>
    <name evidence="1" type="ORF">Aph01nite_50960</name>
</gene>
<dbReference type="GO" id="GO:0004497">
    <property type="term" value="F:monooxygenase activity"/>
    <property type="evidence" value="ECO:0007669"/>
    <property type="project" value="UniProtKB-KW"/>
</dbReference>
<dbReference type="PANTHER" id="PTHR42877:SF4">
    <property type="entry name" value="FAD_NAD(P)-BINDING DOMAIN-CONTAINING PROTEIN-RELATED"/>
    <property type="match status" value="1"/>
</dbReference>
<dbReference type="RefSeq" id="WP_204043457.1">
    <property type="nucleotide sequence ID" value="NZ_BOOA01000045.1"/>
</dbReference>